<comment type="caution">
    <text evidence="2">The sequence shown here is derived from an EMBL/GenBank/DDBJ whole genome shotgun (WGS) entry which is preliminary data.</text>
</comment>
<reference evidence="2" key="1">
    <citation type="submission" date="2022-07" db="EMBL/GenBank/DDBJ databases">
        <title>Phylogenomic reconstructions and comparative analyses of Kickxellomycotina fungi.</title>
        <authorList>
            <person name="Reynolds N.K."/>
            <person name="Stajich J.E."/>
            <person name="Barry K."/>
            <person name="Grigoriev I.V."/>
            <person name="Crous P."/>
            <person name="Smith M.E."/>
        </authorList>
    </citation>
    <scope>NUCLEOTIDE SEQUENCE</scope>
    <source>
        <strain evidence="2">NRRL 1565</strain>
    </source>
</reference>
<dbReference type="InterPro" id="IPR023780">
    <property type="entry name" value="Chromo_domain"/>
</dbReference>
<sequence>MGLCKATCKGPFRIEECHHNGGFGLVRDDNPTAPEPPTGVFKAHHLIPINKDEHLEADKYKVDFVQNHCPHRGKGPLFLVCWKGYSPSHNMWEPKAHFMTGSLIDTYQESLIPEDAQELTTARHHTTSKICPHGSK</sequence>
<dbReference type="Pfam" id="PF00385">
    <property type="entry name" value="Chromo"/>
    <property type="match status" value="1"/>
</dbReference>
<gene>
    <name evidence="2" type="ORF">H4R20_002579</name>
</gene>
<dbReference type="EMBL" id="JANBUO010000421">
    <property type="protein sequence ID" value="KAJ2804248.1"/>
    <property type="molecule type" value="Genomic_DNA"/>
</dbReference>
<organism evidence="2 3">
    <name type="scientific">Coemansia guatemalensis</name>
    <dbReference type="NCBI Taxonomy" id="2761395"/>
    <lineage>
        <taxon>Eukaryota</taxon>
        <taxon>Fungi</taxon>
        <taxon>Fungi incertae sedis</taxon>
        <taxon>Zoopagomycota</taxon>
        <taxon>Kickxellomycotina</taxon>
        <taxon>Kickxellomycetes</taxon>
        <taxon>Kickxellales</taxon>
        <taxon>Kickxellaceae</taxon>
        <taxon>Coemansia</taxon>
    </lineage>
</organism>
<dbReference type="Proteomes" id="UP001140094">
    <property type="component" value="Unassembled WGS sequence"/>
</dbReference>
<protein>
    <recommendedName>
        <fullName evidence="1">Chromo domain-containing protein</fullName>
    </recommendedName>
</protein>
<dbReference type="PROSITE" id="PS50013">
    <property type="entry name" value="CHROMO_2"/>
    <property type="match status" value="1"/>
</dbReference>
<dbReference type="OrthoDB" id="10267344at2759"/>
<dbReference type="SMART" id="SM00298">
    <property type="entry name" value="CHROMO"/>
    <property type="match status" value="1"/>
</dbReference>
<dbReference type="SUPFAM" id="SSF54160">
    <property type="entry name" value="Chromo domain-like"/>
    <property type="match status" value="1"/>
</dbReference>
<dbReference type="InterPro" id="IPR000953">
    <property type="entry name" value="Chromo/chromo_shadow_dom"/>
</dbReference>
<keyword evidence="3" id="KW-1185">Reference proteome</keyword>
<dbReference type="Gene3D" id="2.40.50.40">
    <property type="match status" value="1"/>
</dbReference>
<evidence type="ECO:0000313" key="3">
    <source>
        <dbReference type="Proteomes" id="UP001140094"/>
    </source>
</evidence>
<dbReference type="InterPro" id="IPR016197">
    <property type="entry name" value="Chromo-like_dom_sf"/>
</dbReference>
<accession>A0A9W8HV81</accession>
<name>A0A9W8HV81_9FUNG</name>
<evidence type="ECO:0000313" key="2">
    <source>
        <dbReference type="EMBL" id="KAJ2804248.1"/>
    </source>
</evidence>
<dbReference type="CDD" id="cd00024">
    <property type="entry name" value="CD_CSD"/>
    <property type="match status" value="1"/>
</dbReference>
<proteinExistence type="predicted"/>
<evidence type="ECO:0000259" key="1">
    <source>
        <dbReference type="PROSITE" id="PS50013"/>
    </source>
</evidence>
<dbReference type="AlphaFoldDB" id="A0A9W8HV81"/>
<feature type="domain" description="Chromo" evidence="1">
    <location>
        <begin position="60"/>
        <end position="119"/>
    </location>
</feature>